<evidence type="ECO:0000313" key="1">
    <source>
        <dbReference type="EMBL" id="MEA3568924.1"/>
    </source>
</evidence>
<sequence length="60" mass="6913">MNMVMHELKSLRKSAFVWTLEMIALAALYLSIYPSLASDAEDFKKLLWQLSGIRSSDVRH</sequence>
<reference evidence="1 2" key="1">
    <citation type="submission" date="2023-12" db="EMBL/GenBank/DDBJ databases">
        <title>Whole genome sequencing of Paenibacillus phoenicis isolated from the Phoenix Mars Lander spacecraft assembly facility.</title>
        <authorList>
            <person name="Garcia A."/>
            <person name="Venkateswaran K."/>
        </authorList>
    </citation>
    <scope>NUCLEOTIDE SEQUENCE [LARGE SCALE GENOMIC DNA]</scope>
    <source>
        <strain evidence="1 2">3PO2SA</strain>
    </source>
</reference>
<comment type="caution">
    <text evidence="1">The sequence shown here is derived from an EMBL/GenBank/DDBJ whole genome shotgun (WGS) entry which is preliminary data.</text>
</comment>
<dbReference type="RefSeq" id="WP_260070007.1">
    <property type="nucleotide sequence ID" value="NZ_CBCSKM010000037.1"/>
</dbReference>
<keyword evidence="2" id="KW-1185">Reference proteome</keyword>
<proteinExistence type="predicted"/>
<gene>
    <name evidence="1" type="ORF">U9M73_02790</name>
</gene>
<evidence type="ECO:0000313" key="2">
    <source>
        <dbReference type="Proteomes" id="UP001292216"/>
    </source>
</evidence>
<protein>
    <submittedName>
        <fullName evidence="1">Uncharacterized protein</fullName>
    </submittedName>
</protein>
<organism evidence="1 2">
    <name type="scientific">Paenibacillus phoenicis</name>
    <dbReference type="NCBI Taxonomy" id="554117"/>
    <lineage>
        <taxon>Bacteria</taxon>
        <taxon>Bacillati</taxon>
        <taxon>Bacillota</taxon>
        <taxon>Bacilli</taxon>
        <taxon>Bacillales</taxon>
        <taxon>Paenibacillaceae</taxon>
        <taxon>Paenibacillus</taxon>
    </lineage>
</organism>
<dbReference type="EMBL" id="JAYERP010000001">
    <property type="protein sequence ID" value="MEA3568924.1"/>
    <property type="molecule type" value="Genomic_DNA"/>
</dbReference>
<dbReference type="Proteomes" id="UP001292216">
    <property type="component" value="Unassembled WGS sequence"/>
</dbReference>
<accession>A0ABU5PGN3</accession>
<name>A0ABU5PGN3_9BACL</name>